<organism evidence="1 2">
    <name type="scientific">Candidatus Nitrososphaera evergladensis SR1</name>
    <dbReference type="NCBI Taxonomy" id="1459636"/>
    <lineage>
        <taxon>Archaea</taxon>
        <taxon>Nitrososphaerota</taxon>
        <taxon>Nitrososphaeria</taxon>
        <taxon>Nitrososphaerales</taxon>
        <taxon>Nitrososphaeraceae</taxon>
        <taxon>Nitrososphaera</taxon>
    </lineage>
</organism>
<reference evidence="1 2" key="1">
    <citation type="journal article" date="2014" name="PLoS ONE">
        <title>Genome Sequence of Candidatus Nitrososphaera evergladensis from Group I.1b Enriched from Everglades Soil Reveals Novel Genomic Features of the Ammonia-Oxidizing Archaea.</title>
        <authorList>
            <person name="Zhalnina K.V."/>
            <person name="Dias R."/>
            <person name="Leonard M.T."/>
            <person name="Dorr de Quadros P."/>
            <person name="Camargo F.A."/>
            <person name="Drew J.C."/>
            <person name="Farmerie W.G."/>
            <person name="Daroub S.H."/>
            <person name="Triplett E.W."/>
        </authorList>
    </citation>
    <scope>NUCLEOTIDE SEQUENCE [LARGE SCALE GENOMIC DNA]</scope>
    <source>
        <strain evidence="1 2">SR1</strain>
    </source>
</reference>
<gene>
    <name evidence="1" type="ORF">NTE_00262</name>
</gene>
<dbReference type="STRING" id="1459636.NTE_00262"/>
<proteinExistence type="predicted"/>
<dbReference type="HOGENOM" id="CLU_2461613_0_0_2"/>
<keyword evidence="2" id="KW-1185">Reference proteome</keyword>
<name>A0A075MSM0_9ARCH</name>
<evidence type="ECO:0000313" key="1">
    <source>
        <dbReference type="EMBL" id="AIF82344.1"/>
    </source>
</evidence>
<dbReference type="AlphaFoldDB" id="A0A075MSM0"/>
<dbReference type="Proteomes" id="UP000028194">
    <property type="component" value="Chromosome"/>
</dbReference>
<protein>
    <submittedName>
        <fullName evidence="1">Uncharacterized protein</fullName>
    </submittedName>
</protein>
<accession>A0A075MSM0</accession>
<dbReference type="KEGG" id="nev:NTE_00262"/>
<dbReference type="EMBL" id="CP007174">
    <property type="protein sequence ID" value="AIF82344.1"/>
    <property type="molecule type" value="Genomic_DNA"/>
</dbReference>
<sequence>MFTVTTGGWLKLSAQLPSSYPLAKDRPCALARARCSLVRSERATVSASEKGVEISKEKKRAVARTCDRLWRKGFSVETIQEIYDTADL</sequence>
<evidence type="ECO:0000313" key="2">
    <source>
        <dbReference type="Proteomes" id="UP000028194"/>
    </source>
</evidence>